<organism evidence="10 11">
    <name type="scientific">Catenisphaera adipataccumulans</name>
    <dbReference type="NCBI Taxonomy" id="700500"/>
    <lineage>
        <taxon>Bacteria</taxon>
        <taxon>Bacillati</taxon>
        <taxon>Bacillota</taxon>
        <taxon>Erysipelotrichia</taxon>
        <taxon>Erysipelotrichales</taxon>
        <taxon>Erysipelotrichaceae</taxon>
        <taxon>Catenisphaera</taxon>
    </lineage>
</organism>
<dbReference type="PROSITE" id="PS00211">
    <property type="entry name" value="ABC_TRANSPORTER_1"/>
    <property type="match status" value="1"/>
</dbReference>
<evidence type="ECO:0000256" key="2">
    <source>
        <dbReference type="ARBA" id="ARBA00022692"/>
    </source>
</evidence>
<evidence type="ECO:0000313" key="10">
    <source>
        <dbReference type="EMBL" id="MBB5182077.1"/>
    </source>
</evidence>
<dbReference type="InterPro" id="IPR017871">
    <property type="entry name" value="ABC_transporter-like_CS"/>
</dbReference>
<dbReference type="EMBL" id="JACHHK010000001">
    <property type="protein sequence ID" value="MBB5182077.1"/>
    <property type="molecule type" value="Genomic_DNA"/>
</dbReference>
<feature type="domain" description="ABC transmembrane type-1" evidence="9">
    <location>
        <begin position="23"/>
        <end position="309"/>
    </location>
</feature>
<evidence type="ECO:0000313" key="11">
    <source>
        <dbReference type="Proteomes" id="UP000539953"/>
    </source>
</evidence>
<dbReference type="InterPro" id="IPR027417">
    <property type="entry name" value="P-loop_NTPase"/>
</dbReference>
<evidence type="ECO:0000256" key="1">
    <source>
        <dbReference type="ARBA" id="ARBA00004651"/>
    </source>
</evidence>
<evidence type="ECO:0000259" key="9">
    <source>
        <dbReference type="PROSITE" id="PS50929"/>
    </source>
</evidence>
<dbReference type="GO" id="GO:0005524">
    <property type="term" value="F:ATP binding"/>
    <property type="evidence" value="ECO:0007669"/>
    <property type="project" value="UniProtKB-KW"/>
</dbReference>
<evidence type="ECO:0000256" key="6">
    <source>
        <dbReference type="ARBA" id="ARBA00023136"/>
    </source>
</evidence>
<feature type="transmembrane region" description="Helical" evidence="7">
    <location>
        <begin position="21"/>
        <end position="42"/>
    </location>
</feature>
<dbReference type="PROSITE" id="PS50893">
    <property type="entry name" value="ABC_TRANSPORTER_2"/>
    <property type="match status" value="1"/>
</dbReference>
<dbReference type="PANTHER" id="PTHR43394:SF1">
    <property type="entry name" value="ATP-BINDING CASSETTE SUB-FAMILY B MEMBER 10, MITOCHONDRIAL"/>
    <property type="match status" value="1"/>
</dbReference>
<dbReference type="PROSITE" id="PS50929">
    <property type="entry name" value="ABC_TM1F"/>
    <property type="match status" value="1"/>
</dbReference>
<accession>A0A7W8FWM2</accession>
<dbReference type="Gene3D" id="1.20.1560.10">
    <property type="entry name" value="ABC transporter type 1, transmembrane domain"/>
    <property type="match status" value="1"/>
</dbReference>
<dbReference type="InterPro" id="IPR039421">
    <property type="entry name" value="Type_1_exporter"/>
</dbReference>
<keyword evidence="5 7" id="KW-1133">Transmembrane helix</keyword>
<feature type="domain" description="ABC transporter" evidence="8">
    <location>
        <begin position="341"/>
        <end position="569"/>
    </location>
</feature>
<gene>
    <name evidence="10" type="ORF">HNQ47_000080</name>
</gene>
<dbReference type="Gene3D" id="3.40.50.300">
    <property type="entry name" value="P-loop containing nucleotide triphosphate hydrolases"/>
    <property type="match status" value="1"/>
</dbReference>
<sequence length="577" mass="64151">MNEPMKHPDQIASYFKAEIPLLIVITISGLIYNIGMAAGPYFEGQLVQCLADILQHKRSAAAMVSIAGWYVGVILLVQGMRAVKRFGVRRFANNTSRRMRGILYDHLIYTHDAAEDSGSLMTKAIADVDACAEGMRKFTTELFDTGVVMITYIVMLLHYDVRLTLLCCAFTPLAYLAADRLKVRVTAANEAYKQSQSSLNDDTIDRIEHALTYRLFGQEQNRNAHYEKALQDYETKSAAANLYESALAPLYDAIAMIGAVMVIYFGARNVIGTGWTAWNLAAFTTFLSCFTKLAVKTSHAANLFNAVQKAEVSWQRIRPFMAEPAADDFDPQHEPLQPAVLSWQDVSCGYQAPDQLYHVSFTARPGQIIGITGAVASGKTLIGKVLVDEAVYTGSITVNGQEFRSLSEAQKCCFFSYMGHDPELLDRSLTENIALGRSVDVPEYVHQTALDEDLKSMHKTAADSIGSQGSLLSGGQQARAALARTLAHSRSILVLDDPFASVDQQTETKILTTLRTRYQDRTILILSHRLYHFPTFDHVLFLHDGTASFADHETLMREQPAYRALFQKQSQRSDEHA</sequence>
<keyword evidence="11" id="KW-1185">Reference proteome</keyword>
<dbReference type="InterPro" id="IPR003439">
    <property type="entry name" value="ABC_transporter-like_ATP-bd"/>
</dbReference>
<keyword evidence="6 7" id="KW-0472">Membrane</keyword>
<dbReference type="Proteomes" id="UP000539953">
    <property type="component" value="Unassembled WGS sequence"/>
</dbReference>
<dbReference type="RefSeq" id="WP_221247910.1">
    <property type="nucleotide sequence ID" value="NZ_JACHHK010000001.1"/>
</dbReference>
<evidence type="ECO:0000256" key="7">
    <source>
        <dbReference type="SAM" id="Phobius"/>
    </source>
</evidence>
<dbReference type="GO" id="GO:0005886">
    <property type="term" value="C:plasma membrane"/>
    <property type="evidence" value="ECO:0007669"/>
    <property type="project" value="UniProtKB-SubCell"/>
</dbReference>
<feature type="transmembrane region" description="Helical" evidence="7">
    <location>
        <begin position="246"/>
        <end position="265"/>
    </location>
</feature>
<keyword evidence="2 7" id="KW-0812">Transmembrane</keyword>
<proteinExistence type="predicted"/>
<evidence type="ECO:0000256" key="3">
    <source>
        <dbReference type="ARBA" id="ARBA00022741"/>
    </source>
</evidence>
<keyword evidence="3" id="KW-0547">Nucleotide-binding</keyword>
<dbReference type="InterPro" id="IPR011527">
    <property type="entry name" value="ABC1_TM_dom"/>
</dbReference>
<keyword evidence="4" id="KW-0067">ATP-binding</keyword>
<dbReference type="InterPro" id="IPR003593">
    <property type="entry name" value="AAA+_ATPase"/>
</dbReference>
<dbReference type="GO" id="GO:0016887">
    <property type="term" value="F:ATP hydrolysis activity"/>
    <property type="evidence" value="ECO:0007669"/>
    <property type="project" value="InterPro"/>
</dbReference>
<dbReference type="SUPFAM" id="SSF52540">
    <property type="entry name" value="P-loop containing nucleoside triphosphate hydrolases"/>
    <property type="match status" value="1"/>
</dbReference>
<dbReference type="SMART" id="SM00382">
    <property type="entry name" value="AAA"/>
    <property type="match status" value="1"/>
</dbReference>
<evidence type="ECO:0000259" key="8">
    <source>
        <dbReference type="PROSITE" id="PS50893"/>
    </source>
</evidence>
<dbReference type="GO" id="GO:0015421">
    <property type="term" value="F:ABC-type oligopeptide transporter activity"/>
    <property type="evidence" value="ECO:0007669"/>
    <property type="project" value="TreeGrafter"/>
</dbReference>
<evidence type="ECO:0000256" key="4">
    <source>
        <dbReference type="ARBA" id="ARBA00022840"/>
    </source>
</evidence>
<dbReference type="PANTHER" id="PTHR43394">
    <property type="entry name" value="ATP-DEPENDENT PERMEASE MDL1, MITOCHONDRIAL"/>
    <property type="match status" value="1"/>
</dbReference>
<comment type="subcellular location">
    <subcellularLocation>
        <location evidence="1">Cell membrane</location>
        <topology evidence="1">Multi-pass membrane protein</topology>
    </subcellularLocation>
</comment>
<comment type="caution">
    <text evidence="10">The sequence shown here is derived from an EMBL/GenBank/DDBJ whole genome shotgun (WGS) entry which is preliminary data.</text>
</comment>
<dbReference type="AlphaFoldDB" id="A0A7W8FWM2"/>
<protein>
    <submittedName>
        <fullName evidence="10">ABC-type multidrug transport system fused ATPase/permease subunit</fullName>
    </submittedName>
</protein>
<dbReference type="InterPro" id="IPR036640">
    <property type="entry name" value="ABC1_TM_sf"/>
</dbReference>
<dbReference type="SUPFAM" id="SSF90123">
    <property type="entry name" value="ABC transporter transmembrane region"/>
    <property type="match status" value="1"/>
</dbReference>
<dbReference type="Pfam" id="PF00664">
    <property type="entry name" value="ABC_membrane"/>
    <property type="match status" value="1"/>
</dbReference>
<dbReference type="CDD" id="cd07346">
    <property type="entry name" value="ABC_6TM_exporters"/>
    <property type="match status" value="1"/>
</dbReference>
<dbReference type="Pfam" id="PF00005">
    <property type="entry name" value="ABC_tran"/>
    <property type="match status" value="1"/>
</dbReference>
<feature type="transmembrane region" description="Helical" evidence="7">
    <location>
        <begin position="62"/>
        <end position="80"/>
    </location>
</feature>
<reference evidence="10 11" key="1">
    <citation type="submission" date="2020-08" db="EMBL/GenBank/DDBJ databases">
        <title>Genomic Encyclopedia of Type Strains, Phase IV (KMG-IV): sequencing the most valuable type-strain genomes for metagenomic binning, comparative biology and taxonomic classification.</title>
        <authorList>
            <person name="Goeker M."/>
        </authorList>
    </citation>
    <scope>NUCLEOTIDE SEQUENCE [LARGE SCALE GENOMIC DNA]</scope>
    <source>
        <strain evidence="10 11">DSM 25799</strain>
    </source>
</reference>
<name>A0A7W8FWM2_9FIRM</name>
<evidence type="ECO:0000256" key="5">
    <source>
        <dbReference type="ARBA" id="ARBA00022989"/>
    </source>
</evidence>